<dbReference type="SMART" id="SM00220">
    <property type="entry name" value="S_TKc"/>
    <property type="match status" value="1"/>
</dbReference>
<dbReference type="InterPro" id="IPR011009">
    <property type="entry name" value="Kinase-like_dom_sf"/>
</dbReference>
<evidence type="ECO:0000256" key="9">
    <source>
        <dbReference type="PROSITE-ProRule" id="PRU10141"/>
    </source>
</evidence>
<comment type="catalytic activity">
    <reaction evidence="7">
        <text>L-threonyl-[protein] + ATP = O-phospho-L-threonyl-[protein] + ADP + H(+)</text>
        <dbReference type="Rhea" id="RHEA:46608"/>
        <dbReference type="Rhea" id="RHEA-COMP:11060"/>
        <dbReference type="Rhea" id="RHEA-COMP:11605"/>
        <dbReference type="ChEBI" id="CHEBI:15378"/>
        <dbReference type="ChEBI" id="CHEBI:30013"/>
        <dbReference type="ChEBI" id="CHEBI:30616"/>
        <dbReference type="ChEBI" id="CHEBI:61977"/>
        <dbReference type="ChEBI" id="CHEBI:456216"/>
        <dbReference type="EC" id="2.7.11.1"/>
    </reaction>
</comment>
<feature type="binding site" evidence="9">
    <location>
        <position position="143"/>
    </location>
    <ligand>
        <name>ATP</name>
        <dbReference type="ChEBI" id="CHEBI:30616"/>
    </ligand>
</feature>
<evidence type="ECO:0000313" key="13">
    <source>
        <dbReference type="Proteomes" id="UP000800235"/>
    </source>
</evidence>
<dbReference type="GO" id="GO:0004674">
    <property type="term" value="F:protein serine/threonine kinase activity"/>
    <property type="evidence" value="ECO:0007669"/>
    <property type="project" value="UniProtKB-KW"/>
</dbReference>
<organism evidence="12 13">
    <name type="scientific">Tothia fuscella</name>
    <dbReference type="NCBI Taxonomy" id="1048955"/>
    <lineage>
        <taxon>Eukaryota</taxon>
        <taxon>Fungi</taxon>
        <taxon>Dikarya</taxon>
        <taxon>Ascomycota</taxon>
        <taxon>Pezizomycotina</taxon>
        <taxon>Dothideomycetes</taxon>
        <taxon>Pleosporomycetidae</taxon>
        <taxon>Venturiales</taxon>
        <taxon>Cylindrosympodiaceae</taxon>
        <taxon>Tothia</taxon>
    </lineage>
</organism>
<comment type="caution">
    <text evidence="12">The sequence shown here is derived from an EMBL/GenBank/DDBJ whole genome shotgun (WGS) entry which is preliminary data.</text>
</comment>
<feature type="compositionally biased region" description="Low complexity" evidence="10">
    <location>
        <begin position="631"/>
        <end position="641"/>
    </location>
</feature>
<reference evidence="12" key="1">
    <citation type="journal article" date="2020" name="Stud. Mycol.">
        <title>101 Dothideomycetes genomes: a test case for predicting lifestyles and emergence of pathogens.</title>
        <authorList>
            <person name="Haridas S."/>
            <person name="Albert R."/>
            <person name="Binder M."/>
            <person name="Bloem J."/>
            <person name="Labutti K."/>
            <person name="Salamov A."/>
            <person name="Andreopoulos B."/>
            <person name="Baker S."/>
            <person name="Barry K."/>
            <person name="Bills G."/>
            <person name="Bluhm B."/>
            <person name="Cannon C."/>
            <person name="Castanera R."/>
            <person name="Culley D."/>
            <person name="Daum C."/>
            <person name="Ezra D."/>
            <person name="Gonzalez J."/>
            <person name="Henrissat B."/>
            <person name="Kuo A."/>
            <person name="Liang C."/>
            <person name="Lipzen A."/>
            <person name="Lutzoni F."/>
            <person name="Magnuson J."/>
            <person name="Mondo S."/>
            <person name="Nolan M."/>
            <person name="Ohm R."/>
            <person name="Pangilinan J."/>
            <person name="Park H.-J."/>
            <person name="Ramirez L."/>
            <person name="Alfaro M."/>
            <person name="Sun H."/>
            <person name="Tritt A."/>
            <person name="Yoshinaga Y."/>
            <person name="Zwiers L.-H."/>
            <person name="Turgeon B."/>
            <person name="Goodwin S."/>
            <person name="Spatafora J."/>
            <person name="Crous P."/>
            <person name="Grigoriev I."/>
        </authorList>
    </citation>
    <scope>NUCLEOTIDE SEQUENCE</scope>
    <source>
        <strain evidence="12">CBS 130266</strain>
    </source>
</reference>
<protein>
    <recommendedName>
        <fullName evidence="1">non-specific serine/threonine protein kinase</fullName>
        <ecNumber evidence="1">2.7.11.1</ecNumber>
    </recommendedName>
</protein>
<feature type="compositionally biased region" description="Polar residues" evidence="10">
    <location>
        <begin position="680"/>
        <end position="690"/>
    </location>
</feature>
<feature type="domain" description="Protein kinase" evidence="11">
    <location>
        <begin position="114"/>
        <end position="399"/>
    </location>
</feature>
<feature type="region of interest" description="Disordered" evidence="10">
    <location>
        <begin position="599"/>
        <end position="655"/>
    </location>
</feature>
<proteinExistence type="predicted"/>
<dbReference type="OrthoDB" id="504170at2759"/>
<dbReference type="InterPro" id="IPR017441">
    <property type="entry name" value="Protein_kinase_ATP_BS"/>
</dbReference>
<keyword evidence="2" id="KW-0723">Serine/threonine-protein kinase</keyword>
<dbReference type="FunFam" id="1.10.510.10:FF:000571">
    <property type="entry name" value="Maternal embryonic leucine zipper kinase"/>
    <property type="match status" value="1"/>
</dbReference>
<name>A0A9P4NH81_9PEZI</name>
<dbReference type="GO" id="GO:0005524">
    <property type="term" value="F:ATP binding"/>
    <property type="evidence" value="ECO:0007669"/>
    <property type="project" value="UniProtKB-UniRule"/>
</dbReference>
<keyword evidence="4 9" id="KW-0547">Nucleotide-binding</keyword>
<evidence type="ECO:0000259" key="11">
    <source>
        <dbReference type="PROSITE" id="PS50011"/>
    </source>
</evidence>
<feature type="compositionally biased region" description="Basic and acidic residues" evidence="10">
    <location>
        <begin position="978"/>
        <end position="991"/>
    </location>
</feature>
<evidence type="ECO:0000256" key="8">
    <source>
        <dbReference type="ARBA" id="ARBA00048679"/>
    </source>
</evidence>
<accession>A0A9P4NH81</accession>
<dbReference type="PROSITE" id="PS00108">
    <property type="entry name" value="PROTEIN_KINASE_ST"/>
    <property type="match status" value="1"/>
</dbReference>
<feature type="compositionally biased region" description="Polar residues" evidence="10">
    <location>
        <begin position="642"/>
        <end position="653"/>
    </location>
</feature>
<evidence type="ECO:0000256" key="5">
    <source>
        <dbReference type="ARBA" id="ARBA00022777"/>
    </source>
</evidence>
<dbReference type="InterPro" id="IPR000719">
    <property type="entry name" value="Prot_kinase_dom"/>
</dbReference>
<dbReference type="PANTHER" id="PTHR43895">
    <property type="entry name" value="CALCIUM/CALMODULIN-DEPENDENT PROTEIN KINASE KINASE-RELATED"/>
    <property type="match status" value="1"/>
</dbReference>
<feature type="compositionally biased region" description="Basic and acidic residues" evidence="10">
    <location>
        <begin position="1033"/>
        <end position="1044"/>
    </location>
</feature>
<feature type="compositionally biased region" description="Basic and acidic residues" evidence="10">
    <location>
        <begin position="927"/>
        <end position="937"/>
    </location>
</feature>
<dbReference type="InterPro" id="IPR008271">
    <property type="entry name" value="Ser/Thr_kinase_AS"/>
</dbReference>
<dbReference type="PROSITE" id="PS50011">
    <property type="entry name" value="PROTEIN_KINASE_DOM"/>
    <property type="match status" value="1"/>
</dbReference>
<sequence length="1279" mass="142785">MDRYRPPTRSSGRRKPLGDATSKANTLVPPIRASLKPRPPQSPPKLDRIVPRNESLVDNGGFAVRHTIGSPENKRISKKSNEDQTESKRNSAISTTSTNASGSARKRKTHIGPWQLGQTIGKGGTARVREVRHAATGQTAVAKIVSKAVAESHRAQSLADLVKCAERGDKSLLIGKDIPLGLEREIVIMKLLDHKNIVRLYDIWENRTEIYLIMEYVQGGELFDYVAQSRYLEEHLAVFLFRQIVAALLYCHRLHIHHRDLKPENILLELSTMTVKLVDFGMAALQPRGGLLTTPCGSPHYAAPELLSRRPYDGAQADVWSCGVVLFVMLAGSPPFNFPPADAMNSDQKLEALFRTIRKADFQMPAAFSAEAQDLLFKIFVVDPKKRIKMDDIWHHPLLQKYNSGYGLSRHRDIESLIGPRPSIETWEPLTAKMIDRELFRNLRTLWHSEKEDTLVTRLCNNEANQEKYFYSALLKHREEQLENLQYSPTGVSYSASDYQHSHPRAIHNRMPEESPTPSRGPPLERLCTQSGFGVTDGIHTQSKHSFYETPLSEASYDPFRASRDPVDPKPNYLNVTVHCEGGPTPSIRTSSLRVEALRNTSRRGSKRVSRMSSSYSLRGSQHISGRRLSRSSSRMSINSSQWLSQPPTTSMRPSDVHKRAVQFSHLRRSSTASALTCQVGSSGVASSPVDSRYRSSLPSSPPVMPAHSLPRSRKENMTAVQPTPKTRKLQDIELQARKVSTELEMACDEAFFRTSVSSSVNNSLTDKREDASSSSSSSGANPRLNGRKGGILDKAALANRPLPPTPIETRTTLLMETPNAYTTRELAEMRKRLAMKYAQDGTSNQKYFNDVLRQLDKLMPRGTSNEEIAEARRAISAPQQASSFLFSEESFLDVIPEEGRFVDAEVEIPTSRGDKALRRQRSATEPMRKQTHRDNAKTNTIRLVHASSPPTPTSELPTPAPWAPLVIRKQSNTSTLSEKDKKKSSKDHLVKPLSGARLASASSRQSSQSKDSTKLDNVHQQNEAASENKFVTLDERTTRRDSRAAIGQEPSPTIPSTPESMEPQKVKQFFKNIFKKRSAAQGTMDLSAVPNARDQDLNRTGRPINIRVDNIITVHKEKTSDAWNHVTQVLGFGFKPASYVIPLNKTRGQAMKDIKFVVGNIQGITLRKHTELKFAWAGNVTPGVIKNLDKAVDFDVEVFQIDQYGRPASYSVVRITQTRGAASTLRKICKQLEDDLRLLGDVVTDQAIAGELRQTLTLNLYRPASGVRWDPEPSGVGW</sequence>
<gene>
    <name evidence="12" type="ORF">EJ08DRAFT_516605</name>
</gene>
<feature type="region of interest" description="Disordered" evidence="10">
    <location>
        <begin position="759"/>
        <end position="789"/>
    </location>
</feature>
<evidence type="ECO:0000256" key="3">
    <source>
        <dbReference type="ARBA" id="ARBA00022679"/>
    </source>
</evidence>
<evidence type="ECO:0000256" key="2">
    <source>
        <dbReference type="ARBA" id="ARBA00022527"/>
    </source>
</evidence>
<dbReference type="GO" id="GO:0007165">
    <property type="term" value="P:signal transduction"/>
    <property type="evidence" value="ECO:0007669"/>
    <property type="project" value="TreeGrafter"/>
</dbReference>
<feature type="compositionally biased region" description="Low complexity" evidence="10">
    <location>
        <begin position="1050"/>
        <end position="1063"/>
    </location>
</feature>
<feature type="compositionally biased region" description="Basic and acidic residues" evidence="10">
    <location>
        <begin position="72"/>
        <end position="89"/>
    </location>
</feature>
<feature type="compositionally biased region" description="Low complexity" evidence="10">
    <location>
        <begin position="91"/>
        <end position="103"/>
    </location>
</feature>
<evidence type="ECO:0000256" key="6">
    <source>
        <dbReference type="ARBA" id="ARBA00022840"/>
    </source>
</evidence>
<feature type="region of interest" description="Disordered" evidence="10">
    <location>
        <begin position="913"/>
        <end position="1063"/>
    </location>
</feature>
<dbReference type="Pfam" id="PF00069">
    <property type="entry name" value="Pkinase"/>
    <property type="match status" value="1"/>
</dbReference>
<feature type="compositionally biased region" description="Low complexity" evidence="10">
    <location>
        <begin position="611"/>
        <end position="621"/>
    </location>
</feature>
<keyword evidence="3" id="KW-0808">Transferase</keyword>
<feature type="region of interest" description="Disordered" evidence="10">
    <location>
        <begin position="680"/>
        <end position="733"/>
    </location>
</feature>
<evidence type="ECO:0000313" key="12">
    <source>
        <dbReference type="EMBL" id="KAF2421236.1"/>
    </source>
</evidence>
<evidence type="ECO:0000256" key="10">
    <source>
        <dbReference type="SAM" id="MobiDB-lite"/>
    </source>
</evidence>
<feature type="compositionally biased region" description="Low complexity" evidence="10">
    <location>
        <begin position="994"/>
        <end position="1010"/>
    </location>
</feature>
<keyword evidence="13" id="KW-1185">Reference proteome</keyword>
<evidence type="ECO:0000256" key="4">
    <source>
        <dbReference type="ARBA" id="ARBA00022741"/>
    </source>
</evidence>
<comment type="catalytic activity">
    <reaction evidence="8">
        <text>L-seryl-[protein] + ATP = O-phospho-L-seryl-[protein] + ADP + H(+)</text>
        <dbReference type="Rhea" id="RHEA:17989"/>
        <dbReference type="Rhea" id="RHEA-COMP:9863"/>
        <dbReference type="Rhea" id="RHEA-COMP:11604"/>
        <dbReference type="ChEBI" id="CHEBI:15378"/>
        <dbReference type="ChEBI" id="CHEBI:29999"/>
        <dbReference type="ChEBI" id="CHEBI:30616"/>
        <dbReference type="ChEBI" id="CHEBI:83421"/>
        <dbReference type="ChEBI" id="CHEBI:456216"/>
        <dbReference type="EC" id="2.7.11.1"/>
    </reaction>
</comment>
<dbReference type="PANTHER" id="PTHR43895:SF32">
    <property type="entry name" value="SERINE_THREONINE-PROTEIN KINASE CHK1"/>
    <property type="match status" value="1"/>
</dbReference>
<dbReference type="SUPFAM" id="SSF56112">
    <property type="entry name" value="Protein kinase-like (PK-like)"/>
    <property type="match status" value="1"/>
</dbReference>
<keyword evidence="5" id="KW-0418">Kinase</keyword>
<dbReference type="PROSITE" id="PS00107">
    <property type="entry name" value="PROTEIN_KINASE_ATP"/>
    <property type="match status" value="1"/>
</dbReference>
<dbReference type="AlphaFoldDB" id="A0A9P4NH81"/>
<evidence type="ECO:0000256" key="1">
    <source>
        <dbReference type="ARBA" id="ARBA00012513"/>
    </source>
</evidence>
<evidence type="ECO:0000256" key="7">
    <source>
        <dbReference type="ARBA" id="ARBA00047899"/>
    </source>
</evidence>
<dbReference type="EMBL" id="MU007099">
    <property type="protein sequence ID" value="KAF2421236.1"/>
    <property type="molecule type" value="Genomic_DNA"/>
</dbReference>
<dbReference type="EC" id="2.7.11.1" evidence="1"/>
<keyword evidence="6 9" id="KW-0067">ATP-binding</keyword>
<dbReference type="Proteomes" id="UP000800235">
    <property type="component" value="Unassembled WGS sequence"/>
</dbReference>
<dbReference type="Gene3D" id="1.10.510.10">
    <property type="entry name" value="Transferase(Phosphotransferase) domain 1"/>
    <property type="match status" value="1"/>
</dbReference>
<feature type="region of interest" description="Disordered" evidence="10">
    <location>
        <begin position="1"/>
        <end position="110"/>
    </location>
</feature>
<feature type="compositionally biased region" description="Basic residues" evidence="10">
    <location>
        <begin position="601"/>
        <end position="610"/>
    </location>
</feature>